<dbReference type="SUPFAM" id="SSF51905">
    <property type="entry name" value="FAD/NAD(P)-binding domain"/>
    <property type="match status" value="1"/>
</dbReference>
<feature type="region of interest" description="Disordered" evidence="6">
    <location>
        <begin position="180"/>
        <end position="212"/>
    </location>
</feature>
<comment type="cofactor">
    <cofactor evidence="1">
        <name>FAD</name>
        <dbReference type="ChEBI" id="CHEBI:57692"/>
    </cofactor>
</comment>
<keyword evidence="4 8" id="KW-0560">Oxidoreductase</keyword>
<dbReference type="EMBL" id="JBHLUE010000004">
    <property type="protein sequence ID" value="MFC0563710.1"/>
    <property type="molecule type" value="Genomic_DNA"/>
</dbReference>
<comment type="caution">
    <text evidence="8">The sequence shown here is derived from an EMBL/GenBank/DDBJ whole genome shotgun (WGS) entry which is preliminary data.</text>
</comment>
<name>A0ABV6NSH7_9ACTN</name>
<dbReference type="GO" id="GO:0016491">
    <property type="term" value="F:oxidoreductase activity"/>
    <property type="evidence" value="ECO:0007669"/>
    <property type="project" value="UniProtKB-KW"/>
</dbReference>
<evidence type="ECO:0000256" key="1">
    <source>
        <dbReference type="ARBA" id="ARBA00001974"/>
    </source>
</evidence>
<accession>A0ABV6NSH7</accession>
<feature type="domain" description="FAD dependent oxidoreductase" evidence="7">
    <location>
        <begin position="4"/>
        <end position="423"/>
    </location>
</feature>
<evidence type="ECO:0000256" key="2">
    <source>
        <dbReference type="ARBA" id="ARBA00022630"/>
    </source>
</evidence>
<dbReference type="Gene3D" id="3.50.50.60">
    <property type="entry name" value="FAD/NAD(P)-binding domain"/>
    <property type="match status" value="1"/>
</dbReference>
<evidence type="ECO:0000256" key="3">
    <source>
        <dbReference type="ARBA" id="ARBA00022827"/>
    </source>
</evidence>
<dbReference type="InterPro" id="IPR036188">
    <property type="entry name" value="FAD/NAD-bd_sf"/>
</dbReference>
<evidence type="ECO:0000256" key="5">
    <source>
        <dbReference type="ARBA" id="ARBA00037941"/>
    </source>
</evidence>
<dbReference type="PANTHER" id="PTHR43104:SF2">
    <property type="entry name" value="L-2-HYDROXYGLUTARATE DEHYDROGENASE, MITOCHONDRIAL"/>
    <property type="match status" value="1"/>
</dbReference>
<evidence type="ECO:0000313" key="8">
    <source>
        <dbReference type="EMBL" id="MFC0563710.1"/>
    </source>
</evidence>
<dbReference type="InterPro" id="IPR006076">
    <property type="entry name" value="FAD-dep_OxRdtase"/>
</dbReference>
<evidence type="ECO:0000259" key="7">
    <source>
        <dbReference type="Pfam" id="PF01266"/>
    </source>
</evidence>
<dbReference type="PANTHER" id="PTHR43104">
    <property type="entry name" value="L-2-HYDROXYGLUTARATE DEHYDROGENASE, MITOCHONDRIAL"/>
    <property type="match status" value="1"/>
</dbReference>
<dbReference type="EC" id="1.1.3.-" evidence="8"/>
<feature type="compositionally biased region" description="Low complexity" evidence="6">
    <location>
        <begin position="200"/>
        <end position="212"/>
    </location>
</feature>
<keyword evidence="3" id="KW-0274">FAD</keyword>
<organism evidence="8 9">
    <name type="scientific">Plantactinospora siamensis</name>
    <dbReference type="NCBI Taxonomy" id="555372"/>
    <lineage>
        <taxon>Bacteria</taxon>
        <taxon>Bacillati</taxon>
        <taxon>Actinomycetota</taxon>
        <taxon>Actinomycetes</taxon>
        <taxon>Micromonosporales</taxon>
        <taxon>Micromonosporaceae</taxon>
        <taxon>Plantactinospora</taxon>
    </lineage>
</organism>
<protein>
    <submittedName>
        <fullName evidence="8">L-2-hydroxyglutarate oxidase</fullName>
        <ecNumber evidence="8">1.1.3.-</ecNumber>
    </submittedName>
</protein>
<keyword evidence="9" id="KW-1185">Reference proteome</keyword>
<sequence length="428" mass="44755">MTRYVVIGGGIVGLATAHRIVTDRPGAEVTVLEKEPTLGAHQTGHNSGVIHAGVYYRPGSLKARLCRAGARSMLDFCAEQGIPTRVCGKLIVAVEPVELPGLRALHERAGANGLPVRLIGPDEAREHEPAVRCAGAMWVPPTAIVDFRAVCAALGRLLAAAGARVRTGVRVTGITPGTTGAGTTGAGITPGTTGAGGPSGPASAAGPTAGTRPAAVVHTTDGDVPADVLVNCAGLHADRIARLAGVDPPARIVPFRGEYHELRPERRDLVRGLIYPVPDPRFPFLGVHLTRMIDGSVHAGPNAVLALHREGYSWRRVAGRDALDLATYPGLWRLARRHLRYGAAEVTRSLSRRRFAASLARLVPEVTAADIRPAGAGVRAQAIAPDGALIDDFLIVRGDRQVHVLNAPSPAATSSLEIAKHIVAELPS</sequence>
<dbReference type="Gene3D" id="3.30.9.10">
    <property type="entry name" value="D-Amino Acid Oxidase, subunit A, domain 2"/>
    <property type="match status" value="2"/>
</dbReference>
<evidence type="ECO:0000313" key="9">
    <source>
        <dbReference type="Proteomes" id="UP001589894"/>
    </source>
</evidence>
<keyword evidence="2" id="KW-0285">Flavoprotein</keyword>
<gene>
    <name evidence="8" type="primary">lhgO</name>
    <name evidence="8" type="ORF">ACFFHU_05965</name>
</gene>
<comment type="similarity">
    <text evidence="5">Belongs to the L2HGDH family.</text>
</comment>
<dbReference type="RefSeq" id="WP_377336532.1">
    <property type="nucleotide sequence ID" value="NZ_JBHLUE010000004.1"/>
</dbReference>
<dbReference type="Proteomes" id="UP001589894">
    <property type="component" value="Unassembled WGS sequence"/>
</dbReference>
<evidence type="ECO:0000256" key="6">
    <source>
        <dbReference type="SAM" id="MobiDB-lite"/>
    </source>
</evidence>
<dbReference type="Pfam" id="PF01266">
    <property type="entry name" value="DAO"/>
    <property type="match status" value="1"/>
</dbReference>
<evidence type="ECO:0000256" key="4">
    <source>
        <dbReference type="ARBA" id="ARBA00023002"/>
    </source>
</evidence>
<proteinExistence type="inferred from homology"/>
<dbReference type="NCBIfam" id="NF008726">
    <property type="entry name" value="PRK11728.1"/>
    <property type="match status" value="1"/>
</dbReference>
<reference evidence="8 9" key="1">
    <citation type="submission" date="2024-09" db="EMBL/GenBank/DDBJ databases">
        <authorList>
            <person name="Sun Q."/>
            <person name="Mori K."/>
        </authorList>
    </citation>
    <scope>NUCLEOTIDE SEQUENCE [LARGE SCALE GENOMIC DNA]</scope>
    <source>
        <strain evidence="8 9">TBRC 2205</strain>
    </source>
</reference>